<dbReference type="PANTHER" id="PTHR37162:SF1">
    <property type="entry name" value="BED-TYPE DOMAIN-CONTAINING PROTEIN"/>
    <property type="match status" value="1"/>
</dbReference>
<name>A0A6G0Y058_APHCR</name>
<dbReference type="InterPro" id="IPR008906">
    <property type="entry name" value="HATC_C_dom"/>
</dbReference>
<dbReference type="InterPro" id="IPR012337">
    <property type="entry name" value="RNaseH-like_sf"/>
</dbReference>
<accession>A0A6G0Y058</accession>
<evidence type="ECO:0000313" key="4">
    <source>
        <dbReference type="Proteomes" id="UP000478052"/>
    </source>
</evidence>
<dbReference type="EMBL" id="VUJU01007145">
    <property type="protein sequence ID" value="KAF0746604.1"/>
    <property type="molecule type" value="Genomic_DNA"/>
</dbReference>
<feature type="region of interest" description="Disordered" evidence="1">
    <location>
        <begin position="402"/>
        <end position="432"/>
    </location>
</feature>
<dbReference type="Proteomes" id="UP000478052">
    <property type="component" value="Unassembled WGS sequence"/>
</dbReference>
<keyword evidence="4" id="KW-1185">Reference proteome</keyword>
<proteinExistence type="predicted"/>
<sequence length="1119" mass="128173">MESLTSYGIPKCNVIGFGSDDCNTMMGENNSVASRMKIEFPGIFIMKCVCHSAHLCASEACKRLPRSCEDLARNIFNILKSSSKRQLQWLLSTEHILAALNDPFMKFNQFFQTDSVVITDLHEKIVSLYKELLLCFLKRDYVMRTALININPMNGQYQITDNELYLDRKNILPTFFFLRCCQFLQTSSLEMKKRYNMADPVLTELFSFKPKNALSLEFRNTKPSLVNLIKLVPCIININDPQIQVIDDEWRRLPILISFLPDDIDNMIEPDKFWWSIKKFSIKNDTQEFIQLCNFALALLSLPHANADCKRIFSSVNCMKTKIRSKLITETISGLLHAKQCIKGGSKSQNNCTNFEPTNAMLSRMTANSLYSKDEESLLSDSNVEPTYQITEMDYNEIVIEDEDDPGHQGPSTPKKTRLYRGDLSKEERPKHRQQKFRKDWLKMDIFKMWIAPLKLNEYGAYCKFCKQTLVSEIGVLKNHSKGKKHIQIMQGASSKQQSITSFTTKEKSPDLKKQQLVSIAEIKLAGYFAEHNIPFLGADHLSDLMKEIFPDSEIAKCINVKRTKTTAIVKNVIGKSQKIALATKLIKQKFSLLTDESTDIGTVKTSCVVVRFYDESTNHIESVFWELHNVFDTNNPSSANAENLYNSLMSTLSEYEVPMNNLIGFGSDGCNVMMGLHNSVASRLRASFPGIFIIKCICHSAHLCASEACKKLPRSLEDMARNIFNFLKSSSKRQAELKQFQMFLNIEPHKMLHPSQTRWLSLLAVVSRILEQWESLKLYFTDTYISQRLIATEHIYQGLNDPFMKLGFLFLNWALPLFTKFNTYFQTEEVVVLELHDKIINLYKDILLSFLKRNYVLQTPLENINPNNGEFHLIDSQLYLGIGVMDLIKNPKIGADKLRLKDFYQRCRDFFVVAATEIKKRYNMADPVLSQLVMLKPQNAISHSFRETSPTLLPLLQSLPRIVSDTQQMQAIDDEWRSLPILVSSLEYDLLLKITDPKTQRVPADLFWSFVKNSISDCQNLAQYALNVLSLPHANADCERVFSTVNCLKTKLRQRLKTETINGILHAKQNIKGGRQSNSNCIKFTPSNDMLSRMTKAKLYCSQVETEASAEGDLSMFD</sequence>
<dbReference type="OrthoDB" id="6617543at2759"/>
<feature type="compositionally biased region" description="Basic and acidic residues" evidence="1">
    <location>
        <begin position="420"/>
        <end position="430"/>
    </location>
</feature>
<feature type="domain" description="HAT C-terminal dimerisation" evidence="2">
    <location>
        <begin position="1010"/>
        <end position="1072"/>
    </location>
</feature>
<gene>
    <name evidence="3" type="ORF">FWK35_00024154</name>
</gene>
<dbReference type="GO" id="GO:0046983">
    <property type="term" value="F:protein dimerization activity"/>
    <property type="evidence" value="ECO:0007669"/>
    <property type="project" value="InterPro"/>
</dbReference>
<comment type="caution">
    <text evidence="3">The sequence shown here is derived from an EMBL/GenBank/DDBJ whole genome shotgun (WGS) entry which is preliminary data.</text>
</comment>
<reference evidence="3 4" key="1">
    <citation type="submission" date="2019-08" db="EMBL/GenBank/DDBJ databases">
        <title>Whole genome of Aphis craccivora.</title>
        <authorList>
            <person name="Voronova N.V."/>
            <person name="Shulinski R.S."/>
            <person name="Bandarenka Y.V."/>
            <person name="Zhorov D.G."/>
            <person name="Warner D."/>
        </authorList>
    </citation>
    <scope>NUCLEOTIDE SEQUENCE [LARGE SCALE GENOMIC DNA]</scope>
    <source>
        <strain evidence="3">180601</strain>
        <tissue evidence="3">Whole Body</tissue>
    </source>
</reference>
<evidence type="ECO:0000313" key="3">
    <source>
        <dbReference type="EMBL" id="KAF0746604.1"/>
    </source>
</evidence>
<evidence type="ECO:0000259" key="2">
    <source>
        <dbReference type="Pfam" id="PF05699"/>
    </source>
</evidence>
<dbReference type="SUPFAM" id="SSF53098">
    <property type="entry name" value="Ribonuclease H-like"/>
    <property type="match status" value="2"/>
</dbReference>
<protein>
    <recommendedName>
        <fullName evidence="2">HAT C-terminal dimerisation domain-containing protein</fullName>
    </recommendedName>
</protein>
<dbReference type="Pfam" id="PF05699">
    <property type="entry name" value="Dimer_Tnp_hAT"/>
    <property type="match status" value="1"/>
</dbReference>
<dbReference type="AlphaFoldDB" id="A0A6G0Y058"/>
<dbReference type="PANTHER" id="PTHR37162">
    <property type="entry name" value="HAT FAMILY DIMERISATION DOMAINCONTAINING PROTEIN-RELATED"/>
    <property type="match status" value="1"/>
</dbReference>
<organism evidence="3 4">
    <name type="scientific">Aphis craccivora</name>
    <name type="common">Cowpea aphid</name>
    <dbReference type="NCBI Taxonomy" id="307492"/>
    <lineage>
        <taxon>Eukaryota</taxon>
        <taxon>Metazoa</taxon>
        <taxon>Ecdysozoa</taxon>
        <taxon>Arthropoda</taxon>
        <taxon>Hexapoda</taxon>
        <taxon>Insecta</taxon>
        <taxon>Pterygota</taxon>
        <taxon>Neoptera</taxon>
        <taxon>Paraneoptera</taxon>
        <taxon>Hemiptera</taxon>
        <taxon>Sternorrhyncha</taxon>
        <taxon>Aphidomorpha</taxon>
        <taxon>Aphidoidea</taxon>
        <taxon>Aphididae</taxon>
        <taxon>Aphidini</taxon>
        <taxon>Aphis</taxon>
        <taxon>Aphis</taxon>
    </lineage>
</organism>
<evidence type="ECO:0000256" key="1">
    <source>
        <dbReference type="SAM" id="MobiDB-lite"/>
    </source>
</evidence>